<evidence type="ECO:0000313" key="2">
    <source>
        <dbReference type="Proteomes" id="UP000504635"/>
    </source>
</evidence>
<feature type="region of interest" description="Disordered" evidence="1">
    <location>
        <begin position="1435"/>
        <end position="1472"/>
    </location>
</feature>
<feature type="region of interest" description="Disordered" evidence="1">
    <location>
        <begin position="961"/>
        <end position="985"/>
    </location>
</feature>
<proteinExistence type="predicted"/>
<reference evidence="3" key="1">
    <citation type="submission" date="2025-08" db="UniProtKB">
        <authorList>
            <consortium name="RefSeq"/>
        </authorList>
    </citation>
    <scope>IDENTIFICATION</scope>
    <source>
        <tissue evidence="3">Gonads</tissue>
    </source>
</reference>
<feature type="compositionally biased region" description="Basic and acidic residues" evidence="1">
    <location>
        <begin position="961"/>
        <end position="981"/>
    </location>
</feature>
<protein>
    <submittedName>
        <fullName evidence="3">Synaptonemal complex protein 2-like isoform X1</fullName>
    </submittedName>
</protein>
<keyword evidence="2" id="KW-1185">Reference proteome</keyword>
<accession>A0A6J2X2Z5</accession>
<name>A0A6J2X2Z5_SITOR</name>
<dbReference type="RefSeq" id="XP_030745355.1">
    <property type="nucleotide sequence ID" value="XM_030889495.1"/>
</dbReference>
<organism evidence="2 3">
    <name type="scientific">Sitophilus oryzae</name>
    <name type="common">Rice weevil</name>
    <name type="synonym">Curculio oryzae</name>
    <dbReference type="NCBI Taxonomy" id="7048"/>
    <lineage>
        <taxon>Eukaryota</taxon>
        <taxon>Metazoa</taxon>
        <taxon>Ecdysozoa</taxon>
        <taxon>Arthropoda</taxon>
        <taxon>Hexapoda</taxon>
        <taxon>Insecta</taxon>
        <taxon>Pterygota</taxon>
        <taxon>Neoptera</taxon>
        <taxon>Endopterygota</taxon>
        <taxon>Coleoptera</taxon>
        <taxon>Polyphaga</taxon>
        <taxon>Cucujiformia</taxon>
        <taxon>Curculionidae</taxon>
        <taxon>Dryophthorinae</taxon>
        <taxon>Sitophilus</taxon>
    </lineage>
</organism>
<feature type="region of interest" description="Disordered" evidence="1">
    <location>
        <begin position="1493"/>
        <end position="1516"/>
    </location>
</feature>
<feature type="compositionally biased region" description="Basic and acidic residues" evidence="1">
    <location>
        <begin position="1437"/>
        <end position="1461"/>
    </location>
</feature>
<dbReference type="KEGG" id="soy:115874362"/>
<feature type="compositionally biased region" description="Low complexity" evidence="1">
    <location>
        <begin position="1209"/>
        <end position="1219"/>
    </location>
</feature>
<dbReference type="Proteomes" id="UP000504635">
    <property type="component" value="Unplaced"/>
</dbReference>
<sequence length="1632" mass="185905">MESDEFGTSQENENILNDFISAVEHQYSQINETRSATFQQVKQLSSKLETLGKTDIVSKIEQKYFIENIPPYLEIVLSYITKIGITNLKKYKKYISMFLNIIKEVISNTSFKNQFVIGASTNILNLFVFEDFDFVIKGSILCLFNEIIAGSRKDVRLATAINMQEYLFKLVDALVIYGDYEIQFNILETLFRIFGPLVEQSPISFSLLPENDDLDQSLKTVITSSEFGKNARSWLNEFNKNSSLIKSIACKSIYVGEYLCSPPKDTKTIWVDFNIKNHMLSFYIAALDHTTLNRIIVLPKGVKKVEIKRPLGTQEGAVLLTLSKPVIAEIDETFWNEKYNTNIRMVFGNENKDIINKLVTVALPQIFGSTFCHGSSRISNSKREVYKPLGIKVSRMSSLSIVNKSGRSSNISSKLTRSSVLTLSRDKVRSPLTAVSNTLSVHSESSVTTASDLIINDPINFPDNYSETAKLQDSSISSTIKVSRNKENCGSQESFKTAEDVCSEELAETENILKCSKFREPSVCTDSDIFEENQPNEDFNINNKCIEIGHSHLEKPNKPADVESREIVPKKILQTLSQNEEATMNKHYDDILEEGKKESPTRKTSFKKAAKTNNKLEDVFLDTDNVTVYLTDYPYEKTVKQSDETPNVQDKVRSKQLKITGEPDYKPPTQKNSQQLEITDLPDYEQPTEINSVQAEIPALPEKLASPTNSKQLEITTVPDKILATEIDSEQLESITVPDKKLAAEINSDQLKITTVPDKRLATETDSEELESTTIPDKNLATEIDSEQLESTAIPDKKLATDINSEQLKSTTVPEKKLATEIDSKQLESTAGPDKILATEINSKQLKSTTVPDKNIATEIDSKELERTAVPDKKLAIEIFTTEQLDITAVPYHKQPSEMELEEISNQNFKGKIKKAKIKRNLRQKKGRKTQNASDIFQEQIQLHETNQENDSSLKVILRDITTKDNKQKENEVTEPPKESNESSEIMSKYFQHNEPKKITVLPELVIKLERIQLEKFIKSSAKSESSEQETLDELPELKETQVQSRDKEEDDLKLKANESTGKIKRTIKSKRKYETKSKGVNKNVNITRIKSAIKDMDKIQIASSLPSQRSKKVYPTESFKSPNIVMKRPSFSHIIISTKAQVHDTGTKEMLKNTKKSVQKDSEVQTQESLSQKIQSADILSNKISKNHDIFEENSKKIVKESSADPINQQNKNQNQNNDKLVDENIKKGETLLPSVLDTSRIIENRDVHYSSELQVQEICEISTEDEVHSEKIQNRFNVGQITDSFQNRSQENIVTSSNISHDNIYNQRVTVANDNEIDLVPSQGTTVDMEYSHNVLNESSDSMKTEVFRRHNEPVKKNVVLQAKKRLAEVDEIRVSKKSEKDELLEELIKWDVDIRETWKNPNKRKTNKDSKAPVKKKRRTFFDPTDLSYLDQLNLERDMPRAKESKTKSRSKGFERKTPKTRKSKVVKKSTPFKPIIYGHMDTCVRSAISSDKTENSESPKLLPELNERKSTSSEYDWPELEIETPKRVEVPQEKIRIVPQEKIKILQNVVLRPNNFTPIEHHRSNVPTPAEIVENVEDVAELPEILDHTLVDSEYISMGVQLLDLTSKWFHNQVDPDMRSKLKELFDY</sequence>
<evidence type="ECO:0000256" key="1">
    <source>
        <dbReference type="SAM" id="MobiDB-lite"/>
    </source>
</evidence>
<dbReference type="InParanoid" id="A0A6J2X2Z5"/>
<dbReference type="GeneID" id="115874362"/>
<feature type="region of interest" description="Disordered" evidence="1">
    <location>
        <begin position="1203"/>
        <end position="1222"/>
    </location>
</feature>
<feature type="compositionally biased region" description="Basic residues" evidence="1">
    <location>
        <begin position="1462"/>
        <end position="1471"/>
    </location>
</feature>
<gene>
    <name evidence="3" type="primary">LOC115874362</name>
</gene>
<dbReference type="OrthoDB" id="6356536at2759"/>
<evidence type="ECO:0000313" key="3">
    <source>
        <dbReference type="RefSeq" id="XP_030745355.1"/>
    </source>
</evidence>
<feature type="region of interest" description="Disordered" evidence="1">
    <location>
        <begin position="1019"/>
        <end position="1054"/>
    </location>
</feature>
<feature type="compositionally biased region" description="Basic and acidic residues" evidence="1">
    <location>
        <begin position="1036"/>
        <end position="1054"/>
    </location>
</feature>